<proteinExistence type="predicted"/>
<organism evidence="1 2">
    <name type="scientific">Cardiobacterium hominis</name>
    <dbReference type="NCBI Taxonomy" id="2718"/>
    <lineage>
        <taxon>Bacteria</taxon>
        <taxon>Pseudomonadati</taxon>
        <taxon>Pseudomonadota</taxon>
        <taxon>Gammaproteobacteria</taxon>
        <taxon>Cardiobacteriales</taxon>
        <taxon>Cardiobacteriaceae</taxon>
        <taxon>Cardiobacterium</taxon>
    </lineage>
</organism>
<dbReference type="Proteomes" id="UP000190837">
    <property type="component" value="Unassembled WGS sequence"/>
</dbReference>
<dbReference type="RefSeq" id="WP_079542123.1">
    <property type="nucleotide sequence ID" value="NZ_FKLO01000080.1"/>
</dbReference>
<protein>
    <recommendedName>
        <fullName evidence="3">DUF2752 domain-containing protein</fullName>
    </recommendedName>
</protein>
<gene>
    <name evidence="1" type="ORF">CHUV0807_2366</name>
</gene>
<name>A0A1C3H790_9GAMM</name>
<accession>A0A1C3H790</accession>
<dbReference type="AlphaFoldDB" id="A0A1C3H790"/>
<evidence type="ECO:0008006" key="3">
    <source>
        <dbReference type="Google" id="ProtNLM"/>
    </source>
</evidence>
<evidence type="ECO:0000313" key="1">
    <source>
        <dbReference type="EMBL" id="SAM71711.1"/>
    </source>
</evidence>
<reference evidence="2" key="1">
    <citation type="submission" date="2016-04" db="EMBL/GenBank/DDBJ databases">
        <authorList>
            <person name="Tagini F."/>
        </authorList>
    </citation>
    <scope>NUCLEOTIDE SEQUENCE [LARGE SCALE GENOMIC DNA]</scope>
    <source>
        <strain evidence="2">CHUV0807</strain>
    </source>
</reference>
<dbReference type="EMBL" id="FKLO01000080">
    <property type="protein sequence ID" value="SAM71711.1"/>
    <property type="molecule type" value="Genomic_DNA"/>
</dbReference>
<evidence type="ECO:0000313" key="2">
    <source>
        <dbReference type="Proteomes" id="UP000190837"/>
    </source>
</evidence>
<sequence length="162" mass="17281">MKTRCPCCGATTSLDALVANDDARDALRALMGIGGDLARGAVVYAGMHRPGKSELSWERLAKILGELLEAMQAGEITRNGQRYPAPQAAWLWAFAEMRKRRDAGSLTPPLKGHGYLYEVLSRWEAQDATTTVMAPATAPVVSGGKPASKTLSGIAALEGLKR</sequence>